<dbReference type="SUPFAM" id="SSF55729">
    <property type="entry name" value="Acyl-CoA N-acyltransferases (Nat)"/>
    <property type="match status" value="1"/>
</dbReference>
<dbReference type="RefSeq" id="WP_138566949.1">
    <property type="nucleotide sequence ID" value="NZ_PNCM01000013.1"/>
</dbReference>
<keyword evidence="2" id="KW-0808">Transferase</keyword>
<dbReference type="Proteomes" id="UP000307362">
    <property type="component" value="Unassembled WGS sequence"/>
</dbReference>
<feature type="domain" description="N-acetyltransferase" evidence="1">
    <location>
        <begin position="15"/>
        <end position="163"/>
    </location>
</feature>
<name>A0A5S3YXM5_9GAMM</name>
<dbReference type="GO" id="GO:0016747">
    <property type="term" value="F:acyltransferase activity, transferring groups other than amino-acyl groups"/>
    <property type="evidence" value="ECO:0007669"/>
    <property type="project" value="InterPro"/>
</dbReference>
<sequence>MIKLKRFCHQDISHLLVHLNNPNVTKFLSSRLPSPYTETNAIYWVEEGHKQGAISYAIECDGAFCGAVGIYLQEDNTEAEIGYWLGEAFWGSSIASQAILQLCERIFTTTEISRIYNPVTELNVRSIRVMEKCGFTKVAELNDSVFHEGGYVDEWVYEKVKKEQ</sequence>
<dbReference type="PANTHER" id="PTHR43328:SF1">
    <property type="entry name" value="N-ACETYLTRANSFERASE DOMAIN-CONTAINING PROTEIN"/>
    <property type="match status" value="1"/>
</dbReference>
<dbReference type="PROSITE" id="PS51186">
    <property type="entry name" value="GNAT"/>
    <property type="match status" value="1"/>
</dbReference>
<dbReference type="PANTHER" id="PTHR43328">
    <property type="entry name" value="ACETYLTRANSFERASE-RELATED"/>
    <property type="match status" value="1"/>
</dbReference>
<evidence type="ECO:0000313" key="3">
    <source>
        <dbReference type="Proteomes" id="UP000307362"/>
    </source>
</evidence>
<protein>
    <submittedName>
        <fullName evidence="2">GNAT family N-acetyltransferase</fullName>
    </submittedName>
</protein>
<evidence type="ECO:0000259" key="1">
    <source>
        <dbReference type="PROSITE" id="PS51186"/>
    </source>
</evidence>
<accession>A0A5S3YXM5</accession>
<dbReference type="EMBL" id="PNCM01000013">
    <property type="protein sequence ID" value="TMP82028.1"/>
    <property type="molecule type" value="Genomic_DNA"/>
</dbReference>
<comment type="caution">
    <text evidence="2">The sequence shown here is derived from an EMBL/GenBank/DDBJ whole genome shotgun (WGS) entry which is preliminary data.</text>
</comment>
<proteinExistence type="predicted"/>
<evidence type="ECO:0000313" key="2">
    <source>
        <dbReference type="EMBL" id="TMP82028.1"/>
    </source>
</evidence>
<organism evidence="2 3">
    <name type="scientific">Pseudoalteromonas phenolica</name>
    <dbReference type="NCBI Taxonomy" id="161398"/>
    <lineage>
        <taxon>Bacteria</taxon>
        <taxon>Pseudomonadati</taxon>
        <taxon>Pseudomonadota</taxon>
        <taxon>Gammaproteobacteria</taxon>
        <taxon>Alteromonadales</taxon>
        <taxon>Pseudoalteromonadaceae</taxon>
        <taxon>Pseudoalteromonas</taxon>
    </lineage>
</organism>
<dbReference type="Pfam" id="PF13302">
    <property type="entry name" value="Acetyltransf_3"/>
    <property type="match status" value="1"/>
</dbReference>
<dbReference type="OrthoDB" id="9801656at2"/>
<dbReference type="InterPro" id="IPR016181">
    <property type="entry name" value="Acyl_CoA_acyltransferase"/>
</dbReference>
<dbReference type="AlphaFoldDB" id="A0A5S3YXM5"/>
<reference evidence="2 3" key="1">
    <citation type="submission" date="2017-12" db="EMBL/GenBank/DDBJ databases">
        <authorList>
            <person name="Paulsen S."/>
            <person name="Gram L.K."/>
        </authorList>
    </citation>
    <scope>NUCLEOTIDE SEQUENCE [LARGE SCALE GENOMIC DNA]</scope>
    <source>
        <strain evidence="2 3">S1189</strain>
    </source>
</reference>
<gene>
    <name evidence="2" type="ORF">CWB73_06380</name>
</gene>
<dbReference type="Gene3D" id="3.40.630.30">
    <property type="match status" value="1"/>
</dbReference>
<dbReference type="InterPro" id="IPR000182">
    <property type="entry name" value="GNAT_dom"/>
</dbReference>
<reference evidence="3" key="2">
    <citation type="submission" date="2019-06" db="EMBL/GenBank/DDBJ databases">
        <title>Co-occurence of chitin degradation, pigmentation and bioactivity in marine Pseudoalteromonas.</title>
        <authorList>
            <person name="Sonnenschein E.C."/>
            <person name="Bech P.K."/>
        </authorList>
    </citation>
    <scope>NUCLEOTIDE SEQUENCE [LARGE SCALE GENOMIC DNA]</scope>
    <source>
        <strain evidence="3">S1189</strain>
    </source>
</reference>